<reference evidence="2" key="1">
    <citation type="submission" date="2021-06" db="EMBL/GenBank/DDBJ databases">
        <authorList>
            <person name="Kallberg Y."/>
            <person name="Tangrot J."/>
            <person name="Rosling A."/>
        </authorList>
    </citation>
    <scope>NUCLEOTIDE SEQUENCE</scope>
    <source>
        <strain evidence="2">IN212</strain>
    </source>
</reference>
<organism evidence="2 3">
    <name type="scientific">Racocetra fulgida</name>
    <dbReference type="NCBI Taxonomy" id="60492"/>
    <lineage>
        <taxon>Eukaryota</taxon>
        <taxon>Fungi</taxon>
        <taxon>Fungi incertae sedis</taxon>
        <taxon>Mucoromycota</taxon>
        <taxon>Glomeromycotina</taxon>
        <taxon>Glomeromycetes</taxon>
        <taxon>Diversisporales</taxon>
        <taxon>Gigasporaceae</taxon>
        <taxon>Racocetra</taxon>
    </lineage>
</organism>
<name>A0A9N9H0E8_9GLOM</name>
<evidence type="ECO:0000256" key="1">
    <source>
        <dbReference type="SAM" id="Coils"/>
    </source>
</evidence>
<dbReference type="OrthoDB" id="10632382at2759"/>
<proteinExistence type="predicted"/>
<gene>
    <name evidence="2" type="ORF">RFULGI_LOCUS8354</name>
</gene>
<dbReference type="EMBL" id="CAJVPZ010013398">
    <property type="protein sequence ID" value="CAG8648511.1"/>
    <property type="molecule type" value="Genomic_DNA"/>
</dbReference>
<keyword evidence="1" id="KW-0175">Coiled coil</keyword>
<dbReference type="AlphaFoldDB" id="A0A9N9H0E8"/>
<dbReference type="Proteomes" id="UP000789396">
    <property type="component" value="Unassembled WGS sequence"/>
</dbReference>
<evidence type="ECO:0000313" key="3">
    <source>
        <dbReference type="Proteomes" id="UP000789396"/>
    </source>
</evidence>
<protein>
    <submittedName>
        <fullName evidence="2">17492_t:CDS:1</fullName>
    </submittedName>
</protein>
<sequence>MTTGFYLEKGDQHKQKFVFLEVTDRDQIVTFLGQQRLYLKVEVKDDIVEDESNPKVDKSNPKVYVQKLYIWFIRSIYKNLNKLKRNKDLTNEENNKISDLNNDLKKLKNEEDVETLVTGIRKETISLNYKDEFSKFIKIIKNIPKYKCIRPKDEANIAENCLKEPKVYVNVLETGLFQYLTYSHRSSIKFNTLGYGYGYVNNENKENKEINENDDIKKNNHINENKENKEINENDDIKKNKHINEKKETKSVYKIIFIKEEEKKFEWFVIPSAFEYKHNIVTGDDVKNLEGLFTNYTQTKQSGQ</sequence>
<accession>A0A9N9H0E8</accession>
<evidence type="ECO:0000313" key="2">
    <source>
        <dbReference type="EMBL" id="CAG8648511.1"/>
    </source>
</evidence>
<feature type="coiled-coil region" evidence="1">
    <location>
        <begin position="73"/>
        <end position="110"/>
    </location>
</feature>
<comment type="caution">
    <text evidence="2">The sequence shown here is derived from an EMBL/GenBank/DDBJ whole genome shotgun (WGS) entry which is preliminary data.</text>
</comment>
<keyword evidence="3" id="KW-1185">Reference proteome</keyword>